<dbReference type="GO" id="GO:0005509">
    <property type="term" value="F:calcium ion binding"/>
    <property type="evidence" value="ECO:0007669"/>
    <property type="project" value="InterPro"/>
</dbReference>
<feature type="domain" description="EF-hand" evidence="5">
    <location>
        <begin position="47"/>
        <end position="82"/>
    </location>
</feature>
<feature type="chain" id="PRO_5010276011" description="EF-hand domain-containing protein" evidence="4">
    <location>
        <begin position="25"/>
        <end position="186"/>
    </location>
</feature>
<feature type="region of interest" description="Disordered" evidence="3">
    <location>
        <begin position="28"/>
        <end position="50"/>
    </location>
</feature>
<dbReference type="PROSITE" id="PS50222">
    <property type="entry name" value="EF_HAND_2"/>
    <property type="match status" value="3"/>
</dbReference>
<evidence type="ECO:0000256" key="2">
    <source>
        <dbReference type="ARBA" id="ARBA00022737"/>
    </source>
</evidence>
<dbReference type="PANTHER" id="PTHR10827:SF98">
    <property type="entry name" value="45 KDA CALCIUM-BINDING PROTEIN"/>
    <property type="match status" value="1"/>
</dbReference>
<dbReference type="InterPro" id="IPR018247">
    <property type="entry name" value="EF_Hand_1_Ca_BS"/>
</dbReference>
<dbReference type="AlphaFoldDB" id="A0A1Q9AV26"/>
<dbReference type="OrthoDB" id="8404005at2"/>
<reference evidence="6 7" key="1">
    <citation type="submission" date="2016-09" db="EMBL/GenBank/DDBJ databases">
        <title>Rhizobium sp. nov., a novel species isolated from the rice rhizosphere.</title>
        <authorList>
            <person name="Zhao J."/>
            <person name="Zhang X."/>
        </authorList>
    </citation>
    <scope>NUCLEOTIDE SEQUENCE [LARGE SCALE GENOMIC DNA]</scope>
    <source>
        <strain evidence="6 7">1.7048</strain>
    </source>
</reference>
<dbReference type="RefSeq" id="WP_075628607.1">
    <property type="nucleotide sequence ID" value="NZ_FOAM01000004.1"/>
</dbReference>
<dbReference type="EMBL" id="MKIP01000053">
    <property type="protein sequence ID" value="OLP59264.1"/>
    <property type="molecule type" value="Genomic_DNA"/>
</dbReference>
<keyword evidence="2" id="KW-0677">Repeat</keyword>
<dbReference type="InterPro" id="IPR002048">
    <property type="entry name" value="EF_hand_dom"/>
</dbReference>
<dbReference type="Gene3D" id="1.10.238.10">
    <property type="entry name" value="EF-hand"/>
    <property type="match status" value="3"/>
</dbReference>
<feature type="signal peptide" evidence="4">
    <location>
        <begin position="1"/>
        <end position="24"/>
    </location>
</feature>
<dbReference type="Pfam" id="PF13202">
    <property type="entry name" value="EF-hand_5"/>
    <property type="match status" value="4"/>
</dbReference>
<keyword evidence="7" id="KW-1185">Reference proteome</keyword>
<name>A0A1Q9AV26_9HYPH</name>
<accession>A0A1Q9AV26</accession>
<organism evidence="6 7">
    <name type="scientific">Xaviernesmea oryzae</name>
    <dbReference type="NCBI Taxonomy" id="464029"/>
    <lineage>
        <taxon>Bacteria</taxon>
        <taxon>Pseudomonadati</taxon>
        <taxon>Pseudomonadota</taxon>
        <taxon>Alphaproteobacteria</taxon>
        <taxon>Hyphomicrobiales</taxon>
        <taxon>Rhizobiaceae</taxon>
        <taxon>Rhizobium/Agrobacterium group</taxon>
        <taxon>Xaviernesmea</taxon>
    </lineage>
</organism>
<gene>
    <name evidence="6" type="ORF">BJF93_05100</name>
</gene>
<dbReference type="SMART" id="SM00054">
    <property type="entry name" value="EFh"/>
    <property type="match status" value="3"/>
</dbReference>
<dbReference type="Proteomes" id="UP000186364">
    <property type="component" value="Unassembled WGS sequence"/>
</dbReference>
<evidence type="ECO:0000313" key="6">
    <source>
        <dbReference type="EMBL" id="OLP59264.1"/>
    </source>
</evidence>
<protein>
    <recommendedName>
        <fullName evidence="5">EF-hand domain-containing protein</fullName>
    </recommendedName>
</protein>
<dbReference type="CDD" id="cd00051">
    <property type="entry name" value="EFh"/>
    <property type="match status" value="1"/>
</dbReference>
<evidence type="ECO:0000256" key="1">
    <source>
        <dbReference type="ARBA" id="ARBA00022723"/>
    </source>
</evidence>
<evidence type="ECO:0000313" key="7">
    <source>
        <dbReference type="Proteomes" id="UP000186364"/>
    </source>
</evidence>
<keyword evidence="4" id="KW-0732">Signal</keyword>
<dbReference type="InterPro" id="IPR011992">
    <property type="entry name" value="EF-hand-dom_pair"/>
</dbReference>
<dbReference type="PANTHER" id="PTHR10827">
    <property type="entry name" value="RETICULOCALBIN"/>
    <property type="match status" value="1"/>
</dbReference>
<evidence type="ECO:0000256" key="4">
    <source>
        <dbReference type="SAM" id="SignalP"/>
    </source>
</evidence>
<dbReference type="PROSITE" id="PS00018">
    <property type="entry name" value="EF_HAND_1"/>
    <property type="match status" value="3"/>
</dbReference>
<evidence type="ECO:0000259" key="5">
    <source>
        <dbReference type="PROSITE" id="PS50222"/>
    </source>
</evidence>
<evidence type="ECO:0000256" key="3">
    <source>
        <dbReference type="SAM" id="MobiDB-lite"/>
    </source>
</evidence>
<proteinExistence type="predicted"/>
<sequence>MKKALSFGLAGLITFSSLALPVLAEDQPAAKPPAENAAQDAPAKTKARADRTQRLIARFDTNGDGKISPEEFTKGVDVAFAALDANGDGQVTRDEFTKRAEAMKAARKEWVVARKSGATDAEEKKAKFEALHAFPGWRVRMFDRADADKSGGLSRKEAEDLSMAYFKRRDRNGDGVLDASDFTRKK</sequence>
<dbReference type="SUPFAM" id="SSF47473">
    <property type="entry name" value="EF-hand"/>
    <property type="match status" value="1"/>
</dbReference>
<feature type="domain" description="EF-hand" evidence="5">
    <location>
        <begin position="157"/>
        <end position="186"/>
    </location>
</feature>
<feature type="domain" description="EF-hand" evidence="5">
    <location>
        <begin position="83"/>
        <end position="106"/>
    </location>
</feature>
<comment type="caution">
    <text evidence="6">The sequence shown here is derived from an EMBL/GenBank/DDBJ whole genome shotgun (WGS) entry which is preliminary data.</text>
</comment>
<keyword evidence="1" id="KW-0479">Metal-binding</keyword>